<name>A0A1X2LVS7_9MYCO</name>
<protein>
    <submittedName>
        <fullName evidence="2">Uncharacterized protein</fullName>
    </submittedName>
</protein>
<dbReference type="STRING" id="1430326.B8W66_10040"/>
<feature type="compositionally biased region" description="Polar residues" evidence="1">
    <location>
        <begin position="46"/>
        <end position="62"/>
    </location>
</feature>
<proteinExistence type="predicted"/>
<gene>
    <name evidence="2" type="ORF">B8W66_10040</name>
</gene>
<reference evidence="2 3" key="1">
    <citation type="submission" date="2017-04" db="EMBL/GenBank/DDBJ databases">
        <title>The new phylogeny of genus Mycobacterium.</title>
        <authorList>
            <person name="Tortoli E."/>
            <person name="Trovato A."/>
            <person name="Cirillo D.M."/>
        </authorList>
    </citation>
    <scope>NUCLEOTIDE SEQUENCE [LARGE SCALE GENOMIC DNA]</scope>
    <source>
        <strain evidence="2 3">TBL 1200985</strain>
    </source>
</reference>
<evidence type="ECO:0000313" key="3">
    <source>
        <dbReference type="Proteomes" id="UP000193247"/>
    </source>
</evidence>
<dbReference type="EMBL" id="NCXP01000009">
    <property type="protein sequence ID" value="OSC41080.1"/>
    <property type="molecule type" value="Genomic_DNA"/>
</dbReference>
<evidence type="ECO:0000313" key="2">
    <source>
        <dbReference type="EMBL" id="OSC41080.1"/>
    </source>
</evidence>
<dbReference type="Proteomes" id="UP000193247">
    <property type="component" value="Unassembled WGS sequence"/>
</dbReference>
<organism evidence="2 3">
    <name type="scientific">Mycobacterium decipiens</name>
    <dbReference type="NCBI Taxonomy" id="1430326"/>
    <lineage>
        <taxon>Bacteria</taxon>
        <taxon>Bacillati</taxon>
        <taxon>Actinomycetota</taxon>
        <taxon>Actinomycetes</taxon>
        <taxon>Mycobacteriales</taxon>
        <taxon>Mycobacteriaceae</taxon>
        <taxon>Mycobacterium</taxon>
    </lineage>
</organism>
<feature type="region of interest" description="Disordered" evidence="1">
    <location>
        <begin position="36"/>
        <end position="64"/>
    </location>
</feature>
<accession>A0A1X2LVS7</accession>
<keyword evidence="3" id="KW-1185">Reference proteome</keyword>
<comment type="caution">
    <text evidence="2">The sequence shown here is derived from an EMBL/GenBank/DDBJ whole genome shotgun (WGS) entry which is preliminary data.</text>
</comment>
<sequence length="76" mass="8568">MAAAWPPVRCGGRELREPNAVPDWAESRLCQVNHHLPKHRDAWTHSRPTSTRRQDAARQSLSIDPGVVLDTCTRNS</sequence>
<evidence type="ECO:0000256" key="1">
    <source>
        <dbReference type="SAM" id="MobiDB-lite"/>
    </source>
</evidence>
<dbReference type="AlphaFoldDB" id="A0A1X2LVS7"/>